<gene>
    <name evidence="3" type="ORF">D0T12_02770</name>
</gene>
<dbReference type="InterPro" id="IPR009061">
    <property type="entry name" value="DNA-bd_dom_put_sf"/>
</dbReference>
<dbReference type="EMBL" id="QVNQ01000001">
    <property type="protein sequence ID" value="RFS87570.1"/>
    <property type="molecule type" value="Genomic_DNA"/>
</dbReference>
<feature type="domain" description="HTH merR-type" evidence="2">
    <location>
        <begin position="1"/>
        <end position="68"/>
    </location>
</feature>
<sequence length="113" mass="12647">MKIGRAAQVSGASVRALRYYEDEGLITPGRLANGYRDYCPSTIATVLQVRALLEAGLPVRLVREALPQPEAVPGDEFLDDVRRYRDRLDRHIAELAARRAALDAYLREVRDPA</sequence>
<keyword evidence="1" id="KW-0238">DNA-binding</keyword>
<dbReference type="Pfam" id="PF13411">
    <property type="entry name" value="MerR_1"/>
    <property type="match status" value="1"/>
</dbReference>
<dbReference type="AlphaFoldDB" id="A0A372GQB6"/>
<dbReference type="SMART" id="SM00422">
    <property type="entry name" value="HTH_MERR"/>
    <property type="match status" value="1"/>
</dbReference>
<evidence type="ECO:0000256" key="1">
    <source>
        <dbReference type="ARBA" id="ARBA00023125"/>
    </source>
</evidence>
<dbReference type="InterPro" id="IPR000551">
    <property type="entry name" value="MerR-type_HTH_dom"/>
</dbReference>
<dbReference type="PANTHER" id="PTHR30204:SF93">
    <property type="entry name" value="HTH MERR-TYPE DOMAIN-CONTAINING PROTEIN"/>
    <property type="match status" value="1"/>
</dbReference>
<evidence type="ECO:0000313" key="4">
    <source>
        <dbReference type="Proteomes" id="UP000262882"/>
    </source>
</evidence>
<name>A0A372GQB6_9ACTN</name>
<dbReference type="SUPFAM" id="SSF46955">
    <property type="entry name" value="Putative DNA-binding domain"/>
    <property type="match status" value="1"/>
</dbReference>
<dbReference type="PANTHER" id="PTHR30204">
    <property type="entry name" value="REDOX-CYCLING DRUG-SENSING TRANSCRIPTIONAL ACTIVATOR SOXR"/>
    <property type="match status" value="1"/>
</dbReference>
<organism evidence="3 4">
    <name type="scientific">Actinomadura spongiicola</name>
    <dbReference type="NCBI Taxonomy" id="2303421"/>
    <lineage>
        <taxon>Bacteria</taxon>
        <taxon>Bacillati</taxon>
        <taxon>Actinomycetota</taxon>
        <taxon>Actinomycetes</taxon>
        <taxon>Streptosporangiales</taxon>
        <taxon>Thermomonosporaceae</taxon>
        <taxon>Actinomadura</taxon>
    </lineage>
</organism>
<dbReference type="PROSITE" id="PS50937">
    <property type="entry name" value="HTH_MERR_2"/>
    <property type="match status" value="1"/>
</dbReference>
<dbReference type="GO" id="GO:0003700">
    <property type="term" value="F:DNA-binding transcription factor activity"/>
    <property type="evidence" value="ECO:0007669"/>
    <property type="project" value="InterPro"/>
</dbReference>
<dbReference type="InterPro" id="IPR047057">
    <property type="entry name" value="MerR_fam"/>
</dbReference>
<proteinExistence type="predicted"/>
<dbReference type="PRINTS" id="PR00040">
    <property type="entry name" value="HTHMERR"/>
</dbReference>
<dbReference type="OrthoDB" id="5296483at2"/>
<dbReference type="Proteomes" id="UP000262882">
    <property type="component" value="Unassembled WGS sequence"/>
</dbReference>
<reference evidence="3 4" key="1">
    <citation type="submission" date="2018-08" db="EMBL/GenBank/DDBJ databases">
        <title>Actinomadura spongicola sp. nov., isolated from marine sponge Leucetta chagosensis.</title>
        <authorList>
            <person name="Li L."/>
            <person name="Lin H.W."/>
        </authorList>
    </citation>
    <scope>NUCLEOTIDE SEQUENCE [LARGE SCALE GENOMIC DNA]</scope>
    <source>
        <strain evidence="3 4">LHW52907</strain>
    </source>
</reference>
<protein>
    <submittedName>
        <fullName evidence="3">MerR family transcriptional regulator</fullName>
    </submittedName>
</protein>
<dbReference type="Gene3D" id="1.10.1660.10">
    <property type="match status" value="1"/>
</dbReference>
<keyword evidence="4" id="KW-1185">Reference proteome</keyword>
<dbReference type="GO" id="GO:0003677">
    <property type="term" value="F:DNA binding"/>
    <property type="evidence" value="ECO:0007669"/>
    <property type="project" value="UniProtKB-KW"/>
</dbReference>
<evidence type="ECO:0000313" key="3">
    <source>
        <dbReference type="EMBL" id="RFS87570.1"/>
    </source>
</evidence>
<accession>A0A372GQB6</accession>
<evidence type="ECO:0000259" key="2">
    <source>
        <dbReference type="PROSITE" id="PS50937"/>
    </source>
</evidence>
<comment type="caution">
    <text evidence="3">The sequence shown here is derived from an EMBL/GenBank/DDBJ whole genome shotgun (WGS) entry which is preliminary data.</text>
</comment>